<comment type="caution">
    <text evidence="1">The sequence shown here is derived from an EMBL/GenBank/DDBJ whole genome shotgun (WGS) entry which is preliminary data.</text>
</comment>
<protein>
    <submittedName>
        <fullName evidence="1">Uncharacterized protein</fullName>
    </submittedName>
</protein>
<organism evidence="1">
    <name type="scientific">marine sediment metagenome</name>
    <dbReference type="NCBI Taxonomy" id="412755"/>
    <lineage>
        <taxon>unclassified sequences</taxon>
        <taxon>metagenomes</taxon>
        <taxon>ecological metagenomes</taxon>
    </lineage>
</organism>
<evidence type="ECO:0000313" key="1">
    <source>
        <dbReference type="EMBL" id="KKL13649.1"/>
    </source>
</evidence>
<gene>
    <name evidence="1" type="ORF">LCGC14_2523650</name>
</gene>
<sequence length="170" mass="17841">MENPGLLSEERATGPALAPDAAVAKAQAIYTPLSLRFYDLVVHGLSNRFAWRCPTQALVRLYEDTLSANHLEAGVGTGLLIDRAGKAVFDRLVLLDINRNCLASSNAKLVAAEERSTPALDSSKLLNAGDMAENPPLTCCPSVGFPNCCAVPAVATPVGSPFVVPKPAAN</sequence>
<dbReference type="EMBL" id="LAZR01040772">
    <property type="protein sequence ID" value="KKL13649.1"/>
    <property type="molecule type" value="Genomic_DNA"/>
</dbReference>
<name>A0A0F9AVM6_9ZZZZ</name>
<dbReference type="AlphaFoldDB" id="A0A0F9AVM6"/>
<proteinExistence type="predicted"/>
<reference evidence="1" key="1">
    <citation type="journal article" date="2015" name="Nature">
        <title>Complex archaea that bridge the gap between prokaryotes and eukaryotes.</title>
        <authorList>
            <person name="Spang A."/>
            <person name="Saw J.H."/>
            <person name="Jorgensen S.L."/>
            <person name="Zaremba-Niedzwiedzka K."/>
            <person name="Martijn J."/>
            <person name="Lind A.E."/>
            <person name="van Eijk R."/>
            <person name="Schleper C."/>
            <person name="Guy L."/>
            <person name="Ettema T.J."/>
        </authorList>
    </citation>
    <scope>NUCLEOTIDE SEQUENCE</scope>
</reference>
<accession>A0A0F9AVM6</accession>